<feature type="compositionally biased region" description="Basic and acidic residues" evidence="2">
    <location>
        <begin position="2332"/>
        <end position="2354"/>
    </location>
</feature>
<feature type="domain" description="C2H2-type" evidence="3">
    <location>
        <begin position="2043"/>
        <end position="2072"/>
    </location>
</feature>
<feature type="compositionally biased region" description="Low complexity" evidence="2">
    <location>
        <begin position="932"/>
        <end position="943"/>
    </location>
</feature>
<dbReference type="GeneID" id="105901846"/>
<dbReference type="CTD" id="797296"/>
<dbReference type="GO" id="GO:0010468">
    <property type="term" value="P:regulation of gene expression"/>
    <property type="evidence" value="ECO:0007669"/>
    <property type="project" value="TreeGrafter"/>
</dbReference>
<feature type="domain" description="C2H2-type" evidence="3">
    <location>
        <begin position="371"/>
        <end position="398"/>
    </location>
</feature>
<feature type="domain" description="C2H2-type" evidence="3">
    <location>
        <begin position="1827"/>
        <end position="1854"/>
    </location>
</feature>
<feature type="region of interest" description="Disordered" evidence="2">
    <location>
        <begin position="1157"/>
        <end position="1176"/>
    </location>
</feature>
<feature type="compositionally biased region" description="Low complexity" evidence="2">
    <location>
        <begin position="638"/>
        <end position="648"/>
    </location>
</feature>
<feature type="domain" description="C2H2-type" evidence="3">
    <location>
        <begin position="513"/>
        <end position="536"/>
    </location>
</feature>
<feature type="domain" description="C2H2-type" evidence="3">
    <location>
        <begin position="1035"/>
        <end position="1062"/>
    </location>
</feature>
<feature type="compositionally biased region" description="Low complexity" evidence="2">
    <location>
        <begin position="598"/>
        <end position="631"/>
    </location>
</feature>
<sequence length="2451" mass="264787">MAVTVVSGGLSVSEGVSETLEDVPPHVWKGLPDDMRLRRSAVNPNRIGVWAAQALPRGKRFGPFMGDKKKRSQVTSNVYMWEVYFPARGWMCVDATDPLKGNWLRYVNWARSAQEQNLFPLEINRAIYYKVLRPIGPGQELLVWYNGEDNPEIAAALEEERASSLSKKNSPRAKRARKKLLERERLAAVGLRGLKSTGPDRLRDRDMRESEEGLNEDESPSLSSGLVKEKPPSQESVITTVSMHPAQPDPHPLAGAESSEPLPEVSTTPSQAHPPLEAPQEEEEEGEEEEGEEEEEEEEGEEQLPSSQPSSGLPVEGSVSHEQLGPCSPAGETPGSPAGESESVFCALKPQQDPDPDPEGDLEDDLQGESYPCQHCERHFATKQGLERHTHIHSLASSNQQEALSFRCRYCGKSFGSQVGRRRHERRHESAGKKRPGSLAGTATLLSPLLLTDGQRPDATTTTTSSPAHLIVMATQNGAHILSADGQKRDPSSAGDSERPVMVDENGEARELHPCKYCNKAFGTHTNMRRHQRRIHERHLLPKGVRRKGMLLPDATQAGGGQQGRRRRGGRPAAAAPRPSTCPAWTRRTRRSGTRAWPTSPATSPRTSACTSTARSSPRPPSAAVRSSRSTPAPPPSSASTPSSSARNRSVRRSAPRPRTTHTLAHAHTHTLTSPRGSAGPPLRPSCPGEGVSETLEDVPPHVWKGLPDDMRLRRSAVNPNRIGVWAAQALPRGKRFGPFMGDKKKRSQVTSNVYMWEVYFPARGWMCVDATDPLKGNWLRYVNWARSAQEQNLFPLEINRAIYYKVLRPIGPGQELLVWYNGEDNPEIAAALEEERASSLSKKNSPRAKRARKKLLERERLAAVGLRGLKSTGPDRLRDRDMRESEEGLNEDESPSLSSGLVKEKPPSQESVITTEEEGEEEEEEEEGEEQLPSSQPSSGLPVEGSVSHEQLGPCSPAGETPGSPAGESESVFCALKPQQDPDPDPEGDLEDDLQGESYPCQHCERHFATKQGLERHTHIHSLASSNQQEALSFRCRYCGKSFGSQVGRRRHERRHESAGKKRPGSLAGTATLLSPLLLTDGQRPDATTTTTSSPAHLIVMATQNGAHILSADGQKRDPSSAGDSERPVMVDENGEARELHPCKYCNKAFGTHTNMRRHQRRIHERHLLPKGVRRKGMLLPDATQAGGGQQGAPQEGGSPGGSSPPPVYVPSMDSEDEAERDEGMANISSNISENLSLYIDGKIVSTATVSSCEVIEVNSSSSALFGLDAVIISPEQISQALGAEATHHTHARARTHTHTHQPAGKRRTSTPPLLPRVKMEADSISSSASSSSSSSSFPQVETLAFQKEKSVYLSPKLKQLLQTQDAQKASLTLIADTHTHRAAPPLSVSPLSCASGRFKRRTSSPPTSPPLSAAPTPAEAPGTESVPPFVLKVPKLEGHSRSASWGVCGREEGDAKHTHTRAHRDWPLSRSGGSSCNQQPLDLSGPVGRRSCGGGAPPTGGEAVLDLSMSRKSSVTAESDARGNQPAHTQPLGRKKKPNTSMLEKVLMSDYAGLAPEAEEATSRPDATSSPGSPDSSSDHLPAESSPSSPPSLTPVTLHSSPCSPRQPSSSPPPALLPTPLPTPPLQIPALPAPRRRLHGLLPRPLSQSLAQRPSRLTADRTEDPDSAGAEASTHTQLTGPADTHTHGSGDTEPSLRPGTLHRAASPASDDGDASEALPYSSAGSSDSQSSSLEEPVRQKTEPADHERGEPAQHPCESLPAAAAAQSRSPAKAASKHLVAHFPLKQEPEDSEELGEYQFLPRSAAQERGSEEDTDGDGEAFAKSFVCNVCEEPFRSITELSRHISVHAADWPLKCEFCVQLFGSAAALLEHRSALHGVGRIYVCSVCRKEFAFLCNLQQHQRDLHPDQPCAHTVLESGKLRLQNYTDPACAAAEPSPTEPPPEPLLPDAAVEPKEEAQASPEEAQEEVQEDPTEELYTTIKIMASEAGKPKRPDVRLGINQHYPSFKPPPFPYHNRTPAGTVASATNFTTHNIPQTFSTAIRCTKCGNSFDNMPELHKHILACANASDKRRYTPKKNPIPLRQTVRPQNGLVSAATTASTVHSVFRRIGQPKRLSFSAEPASRMSALSKKKQQLLQKAISQKNRSASSSSSSSSSSASASAAKRGGVPQPPPQQQEEQQQPGTAEIHVCPHCRREFTYPASLSKHIAVSCPMKPAPKRGRKPGGGAAAADASAARDKSMSLRRRPAEEAKQEPDGAPRPLGKTRARSSELAESDANLPPRGKATVATTARAKRPATQPLAAAPGNKKGRKSLQIPPPSQDPAQSVPAEEPVERPPAKMQKVGKEGAGKRAAEGKLPQQQQGKREERLLRPRVGGRSHGASSRPPPPQQRGSQKTPPNRTHGNPRNLLQSSPGRAARTFRIFLREAEPGGGGGDHHLRVTFDPAGSQPAA</sequence>
<dbReference type="OrthoDB" id="6414306at2759"/>
<feature type="region of interest" description="Disordered" evidence="2">
    <location>
        <begin position="1385"/>
        <end position="1428"/>
    </location>
</feature>
<feature type="compositionally biased region" description="Basic and acidic residues" evidence="2">
    <location>
        <begin position="1115"/>
        <end position="1136"/>
    </location>
</feature>
<feature type="compositionally biased region" description="Basic and acidic residues" evidence="2">
    <location>
        <begin position="2423"/>
        <end position="2440"/>
    </location>
</feature>
<keyword evidence="5" id="KW-1185">Reference proteome</keyword>
<dbReference type="Pfam" id="PF00096">
    <property type="entry name" value="zf-C2H2"/>
    <property type="match status" value="2"/>
</dbReference>
<feature type="region of interest" description="Disordered" evidence="2">
    <location>
        <begin position="2214"/>
        <end position="2451"/>
    </location>
</feature>
<reference evidence="6" key="1">
    <citation type="submission" date="2025-08" db="UniProtKB">
        <authorList>
            <consortium name="RefSeq"/>
        </authorList>
    </citation>
    <scope>IDENTIFICATION</scope>
</reference>
<feature type="compositionally biased region" description="Basic and acidic residues" evidence="2">
    <location>
        <begin position="1451"/>
        <end position="1469"/>
    </location>
</feature>
<evidence type="ECO:0000313" key="6">
    <source>
        <dbReference type="RefSeq" id="XP_031423034.2"/>
    </source>
</evidence>
<dbReference type="PROSITE" id="PS00028">
    <property type="entry name" value="ZINC_FINGER_C2H2_1"/>
    <property type="match status" value="8"/>
</dbReference>
<feature type="compositionally biased region" description="Low complexity" evidence="2">
    <location>
        <begin position="1763"/>
        <end position="1775"/>
    </location>
</feature>
<dbReference type="GO" id="GO:0005634">
    <property type="term" value="C:nucleus"/>
    <property type="evidence" value="ECO:0007669"/>
    <property type="project" value="TreeGrafter"/>
</dbReference>
<feature type="compositionally biased region" description="Basic and acidic residues" evidence="2">
    <location>
        <begin position="1737"/>
        <end position="1753"/>
    </location>
</feature>
<dbReference type="Pfam" id="PF13912">
    <property type="entry name" value="zf-C2H2_6"/>
    <property type="match status" value="2"/>
</dbReference>
<feature type="compositionally biased region" description="Acidic residues" evidence="2">
    <location>
        <begin position="916"/>
        <end position="931"/>
    </location>
</feature>
<feature type="region of interest" description="Disordered" evidence="2">
    <location>
        <begin position="1047"/>
        <end position="1071"/>
    </location>
</feature>
<dbReference type="CDD" id="cd19188">
    <property type="entry name" value="PR-SET_PRDM2"/>
    <property type="match status" value="2"/>
</dbReference>
<feature type="region of interest" description="Disordered" evidence="2">
    <location>
        <begin position="867"/>
        <end position="998"/>
    </location>
</feature>
<feature type="region of interest" description="Disordered" evidence="2">
    <location>
        <begin position="1932"/>
        <end position="1975"/>
    </location>
</feature>
<feature type="domain" description="SET" evidence="4">
    <location>
        <begin position="33"/>
        <end position="146"/>
    </location>
</feature>
<feature type="region of interest" description="Disordered" evidence="2">
    <location>
        <begin position="528"/>
        <end position="703"/>
    </location>
</feature>
<dbReference type="RefSeq" id="XP_031423034.2">
    <property type="nucleotide sequence ID" value="XM_031567174.2"/>
</dbReference>
<dbReference type="PANTHER" id="PTHR16515:SF37">
    <property type="entry name" value="PR DOMAIN ZINC FINGER PROTEIN 2"/>
    <property type="match status" value="1"/>
</dbReference>
<feature type="compositionally biased region" description="Acidic residues" evidence="2">
    <location>
        <begin position="1965"/>
        <end position="1975"/>
    </location>
</feature>
<evidence type="ECO:0000256" key="2">
    <source>
        <dbReference type="SAM" id="MobiDB-lite"/>
    </source>
</evidence>
<dbReference type="Pfam" id="PF21549">
    <property type="entry name" value="PRDM2_PR"/>
    <property type="match status" value="2"/>
</dbReference>
<dbReference type="PANTHER" id="PTHR16515">
    <property type="entry name" value="PR DOMAIN ZINC FINGER PROTEIN"/>
    <property type="match status" value="1"/>
</dbReference>
<feature type="compositionally biased region" description="Polar residues" evidence="2">
    <location>
        <begin position="233"/>
        <end position="242"/>
    </location>
</feature>
<feature type="compositionally biased region" description="Basic residues" evidence="2">
    <location>
        <begin position="528"/>
        <end position="537"/>
    </location>
</feature>
<feature type="region of interest" description="Disordered" evidence="2">
    <location>
        <begin position="1558"/>
        <end position="1778"/>
    </location>
</feature>
<feature type="region of interest" description="Disordered" evidence="2">
    <location>
        <begin position="2117"/>
        <end position="2185"/>
    </location>
</feature>
<feature type="compositionally biased region" description="Basic and acidic residues" evidence="2">
    <location>
        <begin position="2235"/>
        <end position="2257"/>
    </location>
</feature>
<feature type="domain" description="C2H2-type" evidence="3">
    <location>
        <begin position="1000"/>
        <end position="1027"/>
    </location>
</feature>
<feature type="compositionally biased region" description="Low complexity" evidence="2">
    <location>
        <begin position="303"/>
        <end position="314"/>
    </location>
</feature>
<dbReference type="InterPro" id="IPR013087">
    <property type="entry name" value="Znf_C2H2_type"/>
</dbReference>
<feature type="compositionally biased region" description="Low complexity" evidence="2">
    <location>
        <begin position="1706"/>
        <end position="1734"/>
    </location>
</feature>
<evidence type="ECO:0000259" key="3">
    <source>
        <dbReference type="PROSITE" id="PS50157"/>
    </source>
</evidence>
<feature type="domain" description="C2H2-type" evidence="3">
    <location>
        <begin position="2189"/>
        <end position="2216"/>
    </location>
</feature>
<feature type="compositionally biased region" description="Basic residues" evidence="2">
    <location>
        <begin position="649"/>
        <end position="669"/>
    </location>
</feature>
<dbReference type="GO" id="GO:0042054">
    <property type="term" value="F:histone methyltransferase activity"/>
    <property type="evidence" value="ECO:0007669"/>
    <property type="project" value="InterPro"/>
</dbReference>
<gene>
    <name evidence="6" type="primary">prdm2b</name>
</gene>
<evidence type="ECO:0000259" key="4">
    <source>
        <dbReference type="PROSITE" id="PS50280"/>
    </source>
</evidence>
<feature type="compositionally biased region" description="Acidic residues" evidence="2">
    <location>
        <begin position="983"/>
        <end position="996"/>
    </location>
</feature>
<dbReference type="SMART" id="SM00355">
    <property type="entry name" value="ZnF_C2H2"/>
    <property type="match status" value="11"/>
</dbReference>
<evidence type="ECO:0000256" key="1">
    <source>
        <dbReference type="PROSITE-ProRule" id="PRU00042"/>
    </source>
</evidence>
<feature type="domain" description="C2H2-type" evidence="3">
    <location>
        <begin position="1142"/>
        <end position="1165"/>
    </location>
</feature>
<keyword evidence="1" id="KW-0863">Zinc-finger</keyword>
<feature type="compositionally biased region" description="Low complexity" evidence="2">
    <location>
        <begin position="1567"/>
        <end position="1578"/>
    </location>
</feature>
<feature type="region of interest" description="Disordered" evidence="2">
    <location>
        <begin position="418"/>
        <end position="442"/>
    </location>
</feature>
<organism evidence="5 6">
    <name type="scientific">Clupea harengus</name>
    <name type="common">Atlantic herring</name>
    <dbReference type="NCBI Taxonomy" id="7950"/>
    <lineage>
        <taxon>Eukaryota</taxon>
        <taxon>Metazoa</taxon>
        <taxon>Chordata</taxon>
        <taxon>Craniata</taxon>
        <taxon>Vertebrata</taxon>
        <taxon>Euteleostomi</taxon>
        <taxon>Actinopterygii</taxon>
        <taxon>Neopterygii</taxon>
        <taxon>Teleostei</taxon>
        <taxon>Clupei</taxon>
        <taxon>Clupeiformes</taxon>
        <taxon>Clupeoidei</taxon>
        <taxon>Clupeidae</taxon>
        <taxon>Clupea</taxon>
    </lineage>
</organism>
<feature type="region of interest" description="Disordered" evidence="2">
    <location>
        <begin position="1446"/>
        <end position="1542"/>
    </location>
</feature>
<feature type="compositionally biased region" description="Basic residues" evidence="2">
    <location>
        <begin position="1290"/>
        <end position="1310"/>
    </location>
</feature>
<feature type="region of interest" description="Disordered" evidence="2">
    <location>
        <begin position="1182"/>
        <end position="1223"/>
    </location>
</feature>
<dbReference type="Proteomes" id="UP000515152">
    <property type="component" value="Chromosome 5"/>
</dbReference>
<feature type="domain" description="C2H2-type" evidence="3">
    <location>
        <begin position="406"/>
        <end position="433"/>
    </location>
</feature>
<accession>A0A6P8FC63</accession>
<proteinExistence type="predicted"/>
<dbReference type="FunFam" id="3.30.160.60:FF:003271">
    <property type="entry name" value="PR domain-containing 2, with ZNF domain a"/>
    <property type="match status" value="1"/>
</dbReference>
<feature type="compositionally biased region" description="Basic residues" evidence="2">
    <location>
        <begin position="1157"/>
        <end position="1166"/>
    </location>
</feature>
<dbReference type="KEGG" id="char:105901846"/>
<feature type="compositionally biased region" description="Basic and acidic residues" evidence="2">
    <location>
        <begin position="874"/>
        <end position="887"/>
    </location>
</feature>
<protein>
    <submittedName>
        <fullName evidence="6">LOW QUALITY PROTEIN: PR domain zinc finger protein 2</fullName>
    </submittedName>
</protein>
<feature type="region of interest" description="Disordered" evidence="2">
    <location>
        <begin position="191"/>
        <end position="369"/>
    </location>
</feature>
<feature type="compositionally biased region" description="Low complexity" evidence="2">
    <location>
        <begin position="2135"/>
        <end position="2164"/>
    </location>
</feature>
<feature type="region of interest" description="Disordered" evidence="2">
    <location>
        <begin position="1287"/>
        <end position="1340"/>
    </location>
</feature>
<dbReference type="GO" id="GO:0008270">
    <property type="term" value="F:zinc ion binding"/>
    <property type="evidence" value="ECO:0007669"/>
    <property type="project" value="UniProtKB-KW"/>
</dbReference>
<dbReference type="PROSITE" id="PS50280">
    <property type="entry name" value="SET"/>
    <property type="match status" value="2"/>
</dbReference>
<keyword evidence="1" id="KW-0479">Metal-binding</keyword>
<dbReference type="PROSITE" id="PS50157">
    <property type="entry name" value="ZINC_FINGER_C2H2_2"/>
    <property type="match status" value="10"/>
</dbReference>
<evidence type="ECO:0000313" key="5">
    <source>
        <dbReference type="Proteomes" id="UP000515152"/>
    </source>
</evidence>
<feature type="compositionally biased region" description="Polar residues" evidence="2">
    <location>
        <begin position="2392"/>
        <end position="2413"/>
    </location>
</feature>
<feature type="domain" description="C2H2-type" evidence="3">
    <location>
        <begin position="1884"/>
        <end position="1912"/>
    </location>
</feature>
<name>A0A6P8FC63_CLUHA</name>
<feature type="compositionally biased region" description="Low complexity" evidence="2">
    <location>
        <begin position="1596"/>
        <end position="1611"/>
    </location>
</feature>
<keyword evidence="1" id="KW-0862">Zinc</keyword>
<feature type="compositionally biased region" description="Low complexity" evidence="2">
    <location>
        <begin position="1412"/>
        <end position="1426"/>
    </location>
</feature>
<dbReference type="InterPro" id="IPR044414">
    <property type="entry name" value="PRDM2_PR-SET"/>
</dbReference>
<feature type="compositionally biased region" description="Acidic residues" evidence="2">
    <location>
        <begin position="354"/>
        <end position="367"/>
    </location>
</feature>
<feature type="compositionally biased region" description="Pro residues" evidence="2">
    <location>
        <begin position="1612"/>
        <end position="1629"/>
    </location>
</feature>
<feature type="compositionally biased region" description="Basic and acidic residues" evidence="2">
    <location>
        <begin position="198"/>
        <end position="211"/>
    </location>
</feature>
<dbReference type="InterPro" id="IPR001214">
    <property type="entry name" value="SET_dom"/>
</dbReference>
<feature type="region of interest" description="Disordered" evidence="2">
    <location>
        <begin position="1113"/>
        <end position="1136"/>
    </location>
</feature>
<feature type="compositionally biased region" description="Acidic residues" evidence="2">
    <location>
        <begin position="279"/>
        <end position="302"/>
    </location>
</feature>
<dbReference type="InterPro" id="IPR050331">
    <property type="entry name" value="Zinc_finger"/>
</dbReference>
<feature type="compositionally biased region" description="Polar residues" evidence="2">
    <location>
        <begin position="1473"/>
        <end position="1483"/>
    </location>
</feature>
<feature type="compositionally biased region" description="Low complexity" evidence="2">
    <location>
        <begin position="1325"/>
        <end position="1338"/>
    </location>
</feature>
<feature type="domain" description="SET" evidence="4">
    <location>
        <begin position="709"/>
        <end position="822"/>
    </location>
</feature>
<dbReference type="SMART" id="SM00317">
    <property type="entry name" value="SET"/>
    <property type="match status" value="2"/>
</dbReference>